<evidence type="ECO:0000313" key="3">
    <source>
        <dbReference type="Proteomes" id="UP001168528"/>
    </source>
</evidence>
<keyword evidence="1" id="KW-0472">Membrane</keyword>
<sequence length="114" mass="12970">MPEVKEQDEHVFFMVDFTVLSFVLLGNLLYKRWHKGNLTFLKSFILGYITYLILVGIALPLVIEHITSFVGNKHSVIDGIPIVIPIGIPFSGIVALFFSVPFKKIFNKQQHNIP</sequence>
<feature type="transmembrane region" description="Helical" evidence="1">
    <location>
        <begin position="12"/>
        <end position="30"/>
    </location>
</feature>
<feature type="transmembrane region" description="Helical" evidence="1">
    <location>
        <begin position="42"/>
        <end position="62"/>
    </location>
</feature>
<comment type="caution">
    <text evidence="2">The sequence shown here is derived from an EMBL/GenBank/DDBJ whole genome shotgun (WGS) entry which is preliminary data.</text>
</comment>
<keyword evidence="3" id="KW-1185">Reference proteome</keyword>
<keyword evidence="1" id="KW-1133">Transmembrane helix</keyword>
<protein>
    <submittedName>
        <fullName evidence="2">Uncharacterized protein</fullName>
    </submittedName>
</protein>
<proteinExistence type="predicted"/>
<organism evidence="2 3">
    <name type="scientific">Rhodocytophaga aerolata</name>
    <dbReference type="NCBI Taxonomy" id="455078"/>
    <lineage>
        <taxon>Bacteria</taxon>
        <taxon>Pseudomonadati</taxon>
        <taxon>Bacteroidota</taxon>
        <taxon>Cytophagia</taxon>
        <taxon>Cytophagales</taxon>
        <taxon>Rhodocytophagaceae</taxon>
        <taxon>Rhodocytophaga</taxon>
    </lineage>
</organism>
<keyword evidence="1" id="KW-0812">Transmembrane</keyword>
<feature type="transmembrane region" description="Helical" evidence="1">
    <location>
        <begin position="82"/>
        <end position="102"/>
    </location>
</feature>
<dbReference type="Proteomes" id="UP001168528">
    <property type="component" value="Unassembled WGS sequence"/>
</dbReference>
<evidence type="ECO:0000256" key="1">
    <source>
        <dbReference type="SAM" id="Phobius"/>
    </source>
</evidence>
<dbReference type="RefSeq" id="WP_302040107.1">
    <property type="nucleotide sequence ID" value="NZ_JAUKPO010000018.1"/>
</dbReference>
<accession>A0ABT8RD81</accession>
<name>A0ABT8RD81_9BACT</name>
<evidence type="ECO:0000313" key="2">
    <source>
        <dbReference type="EMBL" id="MDO1449304.1"/>
    </source>
</evidence>
<reference evidence="2" key="1">
    <citation type="submission" date="2023-07" db="EMBL/GenBank/DDBJ databases">
        <title>The genome sequence of Rhodocytophaga aerolata KACC 12507.</title>
        <authorList>
            <person name="Zhang X."/>
        </authorList>
    </citation>
    <scope>NUCLEOTIDE SEQUENCE</scope>
    <source>
        <strain evidence="2">KACC 12507</strain>
    </source>
</reference>
<dbReference type="EMBL" id="JAUKPO010000018">
    <property type="protein sequence ID" value="MDO1449304.1"/>
    <property type="molecule type" value="Genomic_DNA"/>
</dbReference>
<gene>
    <name evidence="2" type="ORF">Q0590_23720</name>
</gene>